<evidence type="ECO:0000256" key="7">
    <source>
        <dbReference type="ARBA" id="ARBA00023310"/>
    </source>
</evidence>
<dbReference type="Gene3D" id="2.60.15.10">
    <property type="entry name" value="F0F1 ATP synthase delta/epsilon subunit, N-terminal"/>
    <property type="match status" value="1"/>
</dbReference>
<dbReference type="HAMAP" id="MF_00530">
    <property type="entry name" value="ATP_synth_epsil_bac"/>
    <property type="match status" value="1"/>
</dbReference>
<organism evidence="9">
    <name type="scientific">hydrothermal vent metagenome</name>
    <dbReference type="NCBI Taxonomy" id="652676"/>
    <lineage>
        <taxon>unclassified sequences</taxon>
        <taxon>metagenomes</taxon>
        <taxon>ecological metagenomes</taxon>
    </lineage>
</organism>
<dbReference type="InterPro" id="IPR036771">
    <property type="entry name" value="ATPsynth_dsu/esu_N"/>
</dbReference>
<dbReference type="EMBL" id="FRYL01000021">
    <property type="protein sequence ID" value="SHO80946.1"/>
    <property type="molecule type" value="Genomic_DNA"/>
</dbReference>
<dbReference type="EC" id="3.6.3.14" evidence="9"/>
<evidence type="ECO:0000256" key="4">
    <source>
        <dbReference type="ARBA" id="ARBA00023065"/>
    </source>
</evidence>
<sequence length="126" mass="13505">MELMKLEIITPTGVIYDANIKQVTLPGKDGEFGVLPQHASLVSLLETGLIEIEEEKSKLSVVIDSGYVKVSENKVICLVEGAVALEGADNDISHALEDAQKLIKSVENSNAAIATAKKLDNMKSLI</sequence>
<keyword evidence="3" id="KW-0813">Transport</keyword>
<evidence type="ECO:0000256" key="3">
    <source>
        <dbReference type="ARBA" id="ARBA00022448"/>
    </source>
</evidence>
<comment type="subcellular location">
    <subcellularLocation>
        <location evidence="1">Membrane</location>
        <topology evidence="1">Peripheral membrane protein</topology>
    </subcellularLocation>
</comment>
<dbReference type="PANTHER" id="PTHR13822:SF10">
    <property type="entry name" value="ATP SYNTHASE EPSILON CHAIN, CHLOROPLASTIC"/>
    <property type="match status" value="1"/>
</dbReference>
<dbReference type="AlphaFoldDB" id="A0A1W1EJG2"/>
<keyword evidence="4" id="KW-0406">Ion transport</keyword>
<keyword evidence="7" id="KW-0066">ATP synthesis</keyword>
<dbReference type="GO" id="GO:0046933">
    <property type="term" value="F:proton-transporting ATP synthase activity, rotational mechanism"/>
    <property type="evidence" value="ECO:0007669"/>
    <property type="project" value="InterPro"/>
</dbReference>
<dbReference type="CDD" id="cd12152">
    <property type="entry name" value="F1-ATPase_delta"/>
    <property type="match status" value="1"/>
</dbReference>
<evidence type="ECO:0000256" key="2">
    <source>
        <dbReference type="ARBA" id="ARBA00005712"/>
    </source>
</evidence>
<dbReference type="GO" id="GO:0045259">
    <property type="term" value="C:proton-transporting ATP synthase complex"/>
    <property type="evidence" value="ECO:0007669"/>
    <property type="project" value="UniProtKB-KW"/>
</dbReference>
<keyword evidence="9" id="KW-0378">Hydrolase</keyword>
<accession>A0A1W1EJG2</accession>
<comment type="similarity">
    <text evidence="2">Belongs to the ATPase epsilon chain family.</text>
</comment>
<dbReference type="InterPro" id="IPR001469">
    <property type="entry name" value="ATP_synth_F1_dsu/esu"/>
</dbReference>
<feature type="domain" description="ATP synthase F1 complex delta/epsilon subunit N-terminal" evidence="8">
    <location>
        <begin position="4"/>
        <end position="82"/>
    </location>
</feature>
<evidence type="ECO:0000256" key="6">
    <source>
        <dbReference type="ARBA" id="ARBA00023196"/>
    </source>
</evidence>
<dbReference type="Pfam" id="PF02823">
    <property type="entry name" value="ATP-synt_DE_N"/>
    <property type="match status" value="1"/>
</dbReference>
<name>A0A1W1EJG2_9ZZZZ</name>
<proteinExistence type="inferred from homology"/>
<dbReference type="InterPro" id="IPR020546">
    <property type="entry name" value="ATP_synth_F1_dsu/esu_N"/>
</dbReference>
<protein>
    <submittedName>
        <fullName evidence="9">ATP synthase epsilon chain</fullName>
        <ecNumber evidence="9">3.6.3.14</ecNumber>
    </submittedName>
</protein>
<evidence type="ECO:0000256" key="5">
    <source>
        <dbReference type="ARBA" id="ARBA00023136"/>
    </source>
</evidence>
<reference evidence="9" key="1">
    <citation type="submission" date="2016-10" db="EMBL/GenBank/DDBJ databases">
        <authorList>
            <person name="de Groot N.N."/>
        </authorList>
    </citation>
    <scope>NUCLEOTIDE SEQUENCE</scope>
</reference>
<evidence type="ECO:0000256" key="1">
    <source>
        <dbReference type="ARBA" id="ARBA00004170"/>
    </source>
</evidence>
<dbReference type="PANTHER" id="PTHR13822">
    <property type="entry name" value="ATP SYNTHASE DELTA/EPSILON CHAIN"/>
    <property type="match status" value="1"/>
</dbReference>
<dbReference type="NCBIfam" id="TIGR01216">
    <property type="entry name" value="ATP_synt_epsi"/>
    <property type="match status" value="1"/>
</dbReference>
<keyword evidence="6" id="KW-0139">CF(1)</keyword>
<dbReference type="GO" id="GO:0016787">
    <property type="term" value="F:hydrolase activity"/>
    <property type="evidence" value="ECO:0007669"/>
    <property type="project" value="UniProtKB-KW"/>
</dbReference>
<keyword evidence="5" id="KW-0472">Membrane</keyword>
<gene>
    <name evidence="9" type="ORF">MNB_SV-15-597</name>
</gene>
<evidence type="ECO:0000259" key="8">
    <source>
        <dbReference type="Pfam" id="PF02823"/>
    </source>
</evidence>
<evidence type="ECO:0000313" key="9">
    <source>
        <dbReference type="EMBL" id="SHO80946.1"/>
    </source>
</evidence>
<dbReference type="SUPFAM" id="SSF51344">
    <property type="entry name" value="Epsilon subunit of F1F0-ATP synthase N-terminal domain"/>
    <property type="match status" value="1"/>
</dbReference>